<accession>A0ACB8XLU2</accession>
<organism evidence="1 2">
    <name type="scientific">Arctium lappa</name>
    <name type="common">Greater burdock</name>
    <name type="synonym">Lappa major</name>
    <dbReference type="NCBI Taxonomy" id="4217"/>
    <lineage>
        <taxon>Eukaryota</taxon>
        <taxon>Viridiplantae</taxon>
        <taxon>Streptophyta</taxon>
        <taxon>Embryophyta</taxon>
        <taxon>Tracheophyta</taxon>
        <taxon>Spermatophyta</taxon>
        <taxon>Magnoliopsida</taxon>
        <taxon>eudicotyledons</taxon>
        <taxon>Gunneridae</taxon>
        <taxon>Pentapetalae</taxon>
        <taxon>asterids</taxon>
        <taxon>campanulids</taxon>
        <taxon>Asterales</taxon>
        <taxon>Asteraceae</taxon>
        <taxon>Carduoideae</taxon>
        <taxon>Cardueae</taxon>
        <taxon>Arctiinae</taxon>
        <taxon>Arctium</taxon>
    </lineage>
</organism>
<dbReference type="EMBL" id="CM042062">
    <property type="protein sequence ID" value="KAI3668901.1"/>
    <property type="molecule type" value="Genomic_DNA"/>
</dbReference>
<evidence type="ECO:0000313" key="1">
    <source>
        <dbReference type="EMBL" id="KAI3668901.1"/>
    </source>
</evidence>
<comment type="caution">
    <text evidence="1">The sequence shown here is derived from an EMBL/GenBank/DDBJ whole genome shotgun (WGS) entry which is preliminary data.</text>
</comment>
<proteinExistence type="predicted"/>
<reference evidence="1 2" key="2">
    <citation type="journal article" date="2022" name="Mol. Ecol. Resour.">
        <title>The genomes of chicory, endive, great burdock and yacon provide insights into Asteraceae paleo-polyploidization history and plant inulin production.</title>
        <authorList>
            <person name="Fan W."/>
            <person name="Wang S."/>
            <person name="Wang H."/>
            <person name="Wang A."/>
            <person name="Jiang F."/>
            <person name="Liu H."/>
            <person name="Zhao H."/>
            <person name="Xu D."/>
            <person name="Zhang Y."/>
        </authorList>
    </citation>
    <scope>NUCLEOTIDE SEQUENCE [LARGE SCALE GENOMIC DNA]</scope>
    <source>
        <strain evidence="2">cv. Niubang</strain>
    </source>
</reference>
<name>A0ACB8XLU2_ARCLA</name>
<dbReference type="Proteomes" id="UP001055879">
    <property type="component" value="Linkage Group LG16"/>
</dbReference>
<gene>
    <name evidence="1" type="ORF">L6452_40118</name>
</gene>
<keyword evidence="2" id="KW-1185">Reference proteome</keyword>
<evidence type="ECO:0000313" key="2">
    <source>
        <dbReference type="Proteomes" id="UP001055879"/>
    </source>
</evidence>
<protein>
    <submittedName>
        <fullName evidence="1">Uncharacterized protein</fullName>
    </submittedName>
</protein>
<sequence>MKAAVNLDDVTICLSKSGYRDLMKLADNFSAFNQRLKYAHFRPFVPVKSDPRLWWKYAYSAVSNQMKKASVVSELLVEGCLEIGPTEPPRTGQKEWDEATTFGVVGGQLNDHQQLMRFVGRFERLCKRLGEARKFHNCRCW</sequence>
<reference evidence="2" key="1">
    <citation type="journal article" date="2022" name="Mol. Ecol. Resour.">
        <title>The genomes of chicory, endive, great burdock and yacon provide insights into Asteraceae palaeo-polyploidization history and plant inulin production.</title>
        <authorList>
            <person name="Fan W."/>
            <person name="Wang S."/>
            <person name="Wang H."/>
            <person name="Wang A."/>
            <person name="Jiang F."/>
            <person name="Liu H."/>
            <person name="Zhao H."/>
            <person name="Xu D."/>
            <person name="Zhang Y."/>
        </authorList>
    </citation>
    <scope>NUCLEOTIDE SEQUENCE [LARGE SCALE GENOMIC DNA]</scope>
    <source>
        <strain evidence="2">cv. Niubang</strain>
    </source>
</reference>